<proteinExistence type="inferred from homology"/>
<dbReference type="InterPro" id="IPR001680">
    <property type="entry name" value="WD40_rpt"/>
</dbReference>
<dbReference type="PROSITE" id="PS50082">
    <property type="entry name" value="WD_REPEATS_2"/>
    <property type="match status" value="1"/>
</dbReference>
<feature type="region of interest" description="Disordered" evidence="8">
    <location>
        <begin position="283"/>
        <end position="387"/>
    </location>
</feature>
<dbReference type="PANTHER" id="PTHR19854:SF1">
    <property type="entry name" value="GUANINE NUCLEOTIDE-BINDING PROTEIN SUBUNIT BETA-LIKE PROTEIN 1"/>
    <property type="match status" value="1"/>
</dbReference>
<reference evidence="9" key="1">
    <citation type="submission" date="2020-01" db="EMBL/GenBank/DDBJ databases">
        <authorList>
            <consortium name="DOE Joint Genome Institute"/>
            <person name="Haridas S."/>
            <person name="Albert R."/>
            <person name="Binder M."/>
            <person name="Bloem J."/>
            <person name="Labutti K."/>
            <person name="Salamov A."/>
            <person name="Andreopoulos B."/>
            <person name="Baker S.E."/>
            <person name="Barry K."/>
            <person name="Bills G."/>
            <person name="Bluhm B.H."/>
            <person name="Cannon C."/>
            <person name="Castanera R."/>
            <person name="Culley D.E."/>
            <person name="Daum C."/>
            <person name="Ezra D."/>
            <person name="Gonzalez J.B."/>
            <person name="Henrissat B."/>
            <person name="Kuo A."/>
            <person name="Liang C."/>
            <person name="Lipzen A."/>
            <person name="Lutzoni F."/>
            <person name="Magnuson J."/>
            <person name="Mondo S."/>
            <person name="Nolan M."/>
            <person name="Ohm R."/>
            <person name="Pangilinan J."/>
            <person name="Park H.-J."/>
            <person name="Ramirez L."/>
            <person name="Alfaro M."/>
            <person name="Sun H."/>
            <person name="Tritt A."/>
            <person name="Yoshinaga Y."/>
            <person name="Zwiers L.-H."/>
            <person name="Turgeon B.G."/>
            <person name="Goodwin S.B."/>
            <person name="Spatafora J.W."/>
            <person name="Crous P.W."/>
            <person name="Grigoriev I.V."/>
        </authorList>
    </citation>
    <scope>NUCLEOTIDE SEQUENCE</scope>
    <source>
        <strain evidence="9">IPT5</strain>
    </source>
</reference>
<dbReference type="InterPro" id="IPR036322">
    <property type="entry name" value="WD40_repeat_dom_sf"/>
</dbReference>
<comment type="similarity">
    <text evidence="4">Belongs to the WD repeat ASA1 family.</text>
</comment>
<evidence type="ECO:0000256" key="2">
    <source>
        <dbReference type="ARBA" id="ARBA00022737"/>
    </source>
</evidence>
<evidence type="ECO:0000256" key="1">
    <source>
        <dbReference type="ARBA" id="ARBA00022574"/>
    </source>
</evidence>
<feature type="compositionally biased region" description="Pro residues" evidence="8">
    <location>
        <begin position="319"/>
        <end position="338"/>
    </location>
</feature>
<evidence type="ECO:0000256" key="8">
    <source>
        <dbReference type="SAM" id="MobiDB-lite"/>
    </source>
</evidence>
<dbReference type="PANTHER" id="PTHR19854">
    <property type="entry name" value="TRANSDUCIN BETA-LIKE 3"/>
    <property type="match status" value="1"/>
</dbReference>
<name>A0A6A7BKL0_9PLEO</name>
<feature type="compositionally biased region" description="Pro residues" evidence="8">
    <location>
        <begin position="377"/>
        <end position="387"/>
    </location>
</feature>
<gene>
    <name evidence="9" type="ORF">T440DRAFT_164530</name>
</gene>
<evidence type="ECO:0000256" key="4">
    <source>
        <dbReference type="ARBA" id="ARBA00037931"/>
    </source>
</evidence>
<protein>
    <recommendedName>
        <fullName evidence="6">ASTRA-associated protein 1</fullName>
    </recommendedName>
</protein>
<dbReference type="InterPro" id="IPR019775">
    <property type="entry name" value="WD40_repeat_CS"/>
</dbReference>
<dbReference type="SUPFAM" id="SSF50978">
    <property type="entry name" value="WD40 repeat-like"/>
    <property type="match status" value="1"/>
</dbReference>
<evidence type="ECO:0000256" key="7">
    <source>
        <dbReference type="PROSITE-ProRule" id="PRU00221"/>
    </source>
</evidence>
<dbReference type="AlphaFoldDB" id="A0A6A7BKL0"/>
<dbReference type="Pfam" id="PF00400">
    <property type="entry name" value="WD40"/>
    <property type="match status" value="2"/>
</dbReference>
<evidence type="ECO:0000256" key="5">
    <source>
        <dbReference type="ARBA" id="ARBA00038749"/>
    </source>
</evidence>
<keyword evidence="10" id="KW-1185">Reference proteome</keyword>
<keyword evidence="2" id="KW-0677">Repeat</keyword>
<dbReference type="Gene3D" id="2.130.10.10">
    <property type="entry name" value="YVTN repeat-like/Quinoprotein amine dehydrogenase"/>
    <property type="match status" value="2"/>
</dbReference>
<organism evidence="9 10">
    <name type="scientific">Plenodomus tracheiphilus IPT5</name>
    <dbReference type="NCBI Taxonomy" id="1408161"/>
    <lineage>
        <taxon>Eukaryota</taxon>
        <taxon>Fungi</taxon>
        <taxon>Dikarya</taxon>
        <taxon>Ascomycota</taxon>
        <taxon>Pezizomycotina</taxon>
        <taxon>Dothideomycetes</taxon>
        <taxon>Pleosporomycetidae</taxon>
        <taxon>Pleosporales</taxon>
        <taxon>Pleosporineae</taxon>
        <taxon>Leptosphaeriaceae</taxon>
        <taxon>Plenodomus</taxon>
    </lineage>
</organism>
<feature type="compositionally biased region" description="Low complexity" evidence="8">
    <location>
        <begin position="348"/>
        <end position="376"/>
    </location>
</feature>
<comment type="function">
    <text evidence="3">Component of the ASTRA complex involved in chromatin remodeling.</text>
</comment>
<dbReference type="InterPro" id="IPR015943">
    <property type="entry name" value="WD40/YVTN_repeat-like_dom_sf"/>
</dbReference>
<dbReference type="PROSITE" id="PS50294">
    <property type="entry name" value="WD_REPEATS_REGION"/>
    <property type="match status" value="1"/>
</dbReference>
<comment type="subunit">
    <text evidence="5">Component of the ASTRA chromatin remodeling machinery complex.</text>
</comment>
<dbReference type="OrthoDB" id="7668193at2759"/>
<evidence type="ECO:0000313" key="10">
    <source>
        <dbReference type="Proteomes" id="UP000799423"/>
    </source>
</evidence>
<sequence length="514" mass="55897">MAVERQTATLPPAQPSYILRGHVAQIHSVRFVRQNTRLLTGDADGWIVYWKVETKRALAVWKAHEGAILGTSEWGRDKIITHGRDNNLRIWQVRHGDEAILSTSLPAEQASADQPKPWLLHTLPVNTLNFCAFSMCHKHTPKQLAKIKHSTTSSPPSESVLIAVPARDDKKVEVYQFPEERLRFVVPRAQTTDTGMVMAVKLVHQTSSNNILVLVGYEGGLTAAFRLPPTNDSPVVEVAELVYLSQPHTQPILSIDASPAGDTYFTSSADAIIAAHRAPDLTPYEEAYAEEPSTTVTADDTKSAPNPPSEPHHNRTDPSHPPSSPPNPQTQSPFPSPEPINFSKKLLPNPSSTSQSPPTTAGLSSLLSSNPSLPKSTQPPPPTPIPILPAYKITNTKHSGQQSLRVRSDGRLLVTGGWDSRIRIYSAKTLREVAVLKWHKEGVYAVGFSEVLGGGEVGGTEGVGGVGEDVGGDVGVVRETGLSRLQRQREEAMQSKHWVVAGAKDGKVSLWEVF</sequence>
<dbReference type="SMART" id="SM00320">
    <property type="entry name" value="WD40"/>
    <property type="match status" value="5"/>
</dbReference>
<keyword evidence="1 7" id="KW-0853">WD repeat</keyword>
<dbReference type="EMBL" id="MU006290">
    <property type="protein sequence ID" value="KAF2855824.1"/>
    <property type="molecule type" value="Genomic_DNA"/>
</dbReference>
<evidence type="ECO:0000256" key="3">
    <source>
        <dbReference type="ARBA" id="ARBA00037338"/>
    </source>
</evidence>
<evidence type="ECO:0000313" key="9">
    <source>
        <dbReference type="EMBL" id="KAF2855824.1"/>
    </source>
</evidence>
<feature type="repeat" description="WD" evidence="7">
    <location>
        <begin position="19"/>
        <end position="60"/>
    </location>
</feature>
<evidence type="ECO:0000256" key="6">
    <source>
        <dbReference type="ARBA" id="ARBA00040563"/>
    </source>
</evidence>
<dbReference type="Proteomes" id="UP000799423">
    <property type="component" value="Unassembled WGS sequence"/>
</dbReference>
<accession>A0A6A7BKL0</accession>
<dbReference type="PROSITE" id="PS00678">
    <property type="entry name" value="WD_REPEATS_1"/>
    <property type="match status" value="1"/>
</dbReference>